<dbReference type="Proteomes" id="UP001590950">
    <property type="component" value="Unassembled WGS sequence"/>
</dbReference>
<keyword evidence="2" id="KW-1133">Transmembrane helix</keyword>
<protein>
    <recommendedName>
        <fullName evidence="5">DUF1275 domain protein</fullName>
    </recommendedName>
</protein>
<sequence length="304" mass="32603">MAAIVGASAQSDDQQLNGRVQGETSNEDIEKVGTQVKQTATSGRDANAIDRLRAHLNNDVSTAHADVLMLTCCFISGLVDSTIYNAYGTFVSMQTGNTIFLGLGGATSFKRPPNPKPYGWAKSLVSIGCFCLGCFFFSRFSRAFGSLRRGTLVASFLLQSVFIFVSAAIVEAGVVDSLLGSLTSDIIWKSVIPVALLSFQSSGQIIGSRNLKLSEIPSVVLTSMLCDLASDPKLTSSWNNNIKRNRRFLAFFAILIGAIIGGFTAEGSGKMQTALWIAGALKVAITISWMLWPVEELPISVLVR</sequence>
<dbReference type="PANTHER" id="PTHR37488:SF7">
    <property type="entry name" value="DUF1275 DOMAIN PROTEIN"/>
    <property type="match status" value="1"/>
</dbReference>
<accession>A0ABR4A330</accession>
<reference evidence="3 4" key="1">
    <citation type="submission" date="2024-09" db="EMBL/GenBank/DDBJ databases">
        <title>Rethinking Asexuality: The Enigmatic Case of Functional Sexual Genes in Lepraria (Stereocaulaceae).</title>
        <authorList>
            <person name="Doellman M."/>
            <person name="Sun Y."/>
            <person name="Barcenas-Pena A."/>
            <person name="Lumbsch H.T."/>
            <person name="Grewe F."/>
        </authorList>
    </citation>
    <scope>NUCLEOTIDE SEQUENCE [LARGE SCALE GENOMIC DNA]</scope>
    <source>
        <strain evidence="3 4">Mercado 3170</strain>
    </source>
</reference>
<dbReference type="EMBL" id="JBEFKJ010000021">
    <property type="protein sequence ID" value="KAL2040334.1"/>
    <property type="molecule type" value="Genomic_DNA"/>
</dbReference>
<name>A0ABR4A330_9LECA</name>
<evidence type="ECO:0000313" key="3">
    <source>
        <dbReference type="EMBL" id="KAL2040334.1"/>
    </source>
</evidence>
<evidence type="ECO:0000313" key="4">
    <source>
        <dbReference type="Proteomes" id="UP001590950"/>
    </source>
</evidence>
<proteinExistence type="predicted"/>
<organism evidence="3 4">
    <name type="scientific">Stereocaulon virgatum</name>
    <dbReference type="NCBI Taxonomy" id="373712"/>
    <lineage>
        <taxon>Eukaryota</taxon>
        <taxon>Fungi</taxon>
        <taxon>Dikarya</taxon>
        <taxon>Ascomycota</taxon>
        <taxon>Pezizomycotina</taxon>
        <taxon>Lecanoromycetes</taxon>
        <taxon>OSLEUM clade</taxon>
        <taxon>Lecanoromycetidae</taxon>
        <taxon>Lecanorales</taxon>
        <taxon>Lecanorineae</taxon>
        <taxon>Stereocaulaceae</taxon>
        <taxon>Stereocaulon</taxon>
    </lineage>
</organism>
<comment type="caution">
    <text evidence="3">The sequence shown here is derived from an EMBL/GenBank/DDBJ whole genome shotgun (WGS) entry which is preliminary data.</text>
</comment>
<keyword evidence="2" id="KW-0812">Transmembrane</keyword>
<gene>
    <name evidence="3" type="ORF">N7G274_006777</name>
</gene>
<keyword evidence="2" id="KW-0472">Membrane</keyword>
<dbReference type="InterPro" id="IPR010699">
    <property type="entry name" value="DUF1275"/>
</dbReference>
<feature type="region of interest" description="Disordered" evidence="1">
    <location>
        <begin position="1"/>
        <end position="27"/>
    </location>
</feature>
<feature type="transmembrane region" description="Helical" evidence="2">
    <location>
        <begin position="271"/>
        <end position="292"/>
    </location>
</feature>
<dbReference type="Pfam" id="PF06912">
    <property type="entry name" value="DUF1275"/>
    <property type="match status" value="1"/>
</dbReference>
<feature type="transmembrane region" description="Helical" evidence="2">
    <location>
        <begin position="120"/>
        <end position="140"/>
    </location>
</feature>
<keyword evidence="4" id="KW-1185">Reference proteome</keyword>
<evidence type="ECO:0000256" key="1">
    <source>
        <dbReference type="SAM" id="MobiDB-lite"/>
    </source>
</evidence>
<feature type="compositionally biased region" description="Polar residues" evidence="1">
    <location>
        <begin position="8"/>
        <end position="24"/>
    </location>
</feature>
<evidence type="ECO:0000256" key="2">
    <source>
        <dbReference type="SAM" id="Phobius"/>
    </source>
</evidence>
<feature type="transmembrane region" description="Helical" evidence="2">
    <location>
        <begin position="248"/>
        <end position="265"/>
    </location>
</feature>
<feature type="transmembrane region" description="Helical" evidence="2">
    <location>
        <begin position="152"/>
        <end position="174"/>
    </location>
</feature>
<evidence type="ECO:0008006" key="5">
    <source>
        <dbReference type="Google" id="ProtNLM"/>
    </source>
</evidence>
<dbReference type="PANTHER" id="PTHR37488">
    <property type="entry name" value="DUF1275 DOMAIN-CONTAINING PROTEIN"/>
    <property type="match status" value="1"/>
</dbReference>